<protein>
    <recommendedName>
        <fullName evidence="2">BHLH domain-containing protein</fullName>
    </recommendedName>
</protein>
<dbReference type="GO" id="GO:0046983">
    <property type="term" value="F:protein dimerization activity"/>
    <property type="evidence" value="ECO:0007669"/>
    <property type="project" value="InterPro"/>
</dbReference>
<dbReference type="Proteomes" id="UP000750334">
    <property type="component" value="Unassembled WGS sequence"/>
</dbReference>
<comment type="caution">
    <text evidence="3">The sequence shown here is derived from an EMBL/GenBank/DDBJ whole genome shotgun (WGS) entry which is preliminary data.</text>
</comment>
<feature type="domain" description="BHLH" evidence="2">
    <location>
        <begin position="229"/>
        <end position="304"/>
    </location>
</feature>
<evidence type="ECO:0000313" key="3">
    <source>
        <dbReference type="EMBL" id="KAG0669839.1"/>
    </source>
</evidence>
<evidence type="ECO:0000256" key="1">
    <source>
        <dbReference type="SAM" id="MobiDB-lite"/>
    </source>
</evidence>
<organism evidence="3 4">
    <name type="scientific">Maudiozyma exigua</name>
    <name type="common">Yeast</name>
    <name type="synonym">Kazachstania exigua</name>
    <dbReference type="NCBI Taxonomy" id="34358"/>
    <lineage>
        <taxon>Eukaryota</taxon>
        <taxon>Fungi</taxon>
        <taxon>Dikarya</taxon>
        <taxon>Ascomycota</taxon>
        <taxon>Saccharomycotina</taxon>
        <taxon>Saccharomycetes</taxon>
        <taxon>Saccharomycetales</taxon>
        <taxon>Saccharomycetaceae</taxon>
        <taxon>Maudiozyma</taxon>
    </lineage>
</organism>
<dbReference type="AlphaFoldDB" id="A0A9P6WBX7"/>
<dbReference type="InterPro" id="IPR036638">
    <property type="entry name" value="HLH_DNA-bd_sf"/>
</dbReference>
<dbReference type="PROSITE" id="PS50888">
    <property type="entry name" value="BHLH"/>
    <property type="match status" value="1"/>
</dbReference>
<dbReference type="OrthoDB" id="2133190at2759"/>
<gene>
    <name evidence="3" type="ORF">C6P45_003234</name>
</gene>
<evidence type="ECO:0000259" key="2">
    <source>
        <dbReference type="PROSITE" id="PS50888"/>
    </source>
</evidence>
<feature type="region of interest" description="Disordered" evidence="1">
    <location>
        <begin position="332"/>
        <end position="351"/>
    </location>
</feature>
<accession>A0A9P6WBX7</accession>
<feature type="compositionally biased region" description="Low complexity" evidence="1">
    <location>
        <begin position="114"/>
        <end position="128"/>
    </location>
</feature>
<dbReference type="Pfam" id="PF00010">
    <property type="entry name" value="HLH"/>
    <property type="match status" value="1"/>
</dbReference>
<sequence length="351" mass="39484">MYQNFNQIPNETGNLNINEDQFLHYFERVITDASAQVPSQSIAPLSNSVQKQIFQKQLSRNSQQQQLNQPQNTSGLIQGRDEYDNDGFNYRFANNNSINNNNGNNMVLQQPTPSSSTSSTVSSSATSSNNAVVIDSTTLAAFNRGVTADIGEPNLIQCQDENGSFTGEETLNVNLNSLGNTLSDISPSIDLEHEQDQKYNIESGNYEEITLPTSGIATSSKVGKVKKRKKKTSHNVIENKYRLNINDKISQLRDIVPTISVTYKELLKIPIEQQDIINLDGLEPTHKLNKGSILNKTIEYIKHLQKRCDEYKGRNELLEKYFVRCTELQQPPQMNGENSSINPEHEVAYHK</sequence>
<feature type="region of interest" description="Disordered" evidence="1">
    <location>
        <begin position="94"/>
        <end position="128"/>
    </location>
</feature>
<dbReference type="SUPFAM" id="SSF47459">
    <property type="entry name" value="HLH, helix-loop-helix DNA-binding domain"/>
    <property type="match status" value="1"/>
</dbReference>
<reference evidence="3 4" key="1">
    <citation type="submission" date="2020-11" db="EMBL/GenBank/DDBJ databases">
        <title>Kefir isolates.</title>
        <authorList>
            <person name="Marcisauskas S."/>
            <person name="Kim Y."/>
            <person name="Blasche S."/>
        </authorList>
    </citation>
    <scope>NUCLEOTIDE SEQUENCE [LARGE SCALE GENOMIC DNA]</scope>
    <source>
        <strain evidence="3 4">OG2</strain>
    </source>
</reference>
<dbReference type="PANTHER" id="PTHR47336">
    <property type="entry name" value="TRANSCRIPTION FACTOR HMS1-RELATED"/>
    <property type="match status" value="1"/>
</dbReference>
<feature type="compositionally biased region" description="Low complexity" evidence="1">
    <location>
        <begin position="59"/>
        <end position="72"/>
    </location>
</feature>
<feature type="region of interest" description="Disordered" evidence="1">
    <location>
        <begin position="59"/>
        <end position="81"/>
    </location>
</feature>
<name>A0A9P6WBX7_MAUEX</name>
<feature type="compositionally biased region" description="Polar residues" evidence="1">
    <location>
        <begin position="332"/>
        <end position="342"/>
    </location>
</feature>
<proteinExistence type="predicted"/>
<keyword evidence="4" id="KW-1185">Reference proteome</keyword>
<dbReference type="EMBL" id="PUHR01000032">
    <property type="protein sequence ID" value="KAG0669839.1"/>
    <property type="molecule type" value="Genomic_DNA"/>
</dbReference>
<dbReference type="SMART" id="SM00353">
    <property type="entry name" value="HLH"/>
    <property type="match status" value="1"/>
</dbReference>
<evidence type="ECO:0000313" key="4">
    <source>
        <dbReference type="Proteomes" id="UP000750334"/>
    </source>
</evidence>
<dbReference type="PANTHER" id="PTHR47336:SF2">
    <property type="entry name" value="TRANSCRIPTION FACTOR HMS1-RELATED"/>
    <property type="match status" value="1"/>
</dbReference>
<dbReference type="InterPro" id="IPR011598">
    <property type="entry name" value="bHLH_dom"/>
</dbReference>
<feature type="compositionally biased region" description="Low complexity" evidence="1">
    <location>
        <begin position="94"/>
        <end position="105"/>
    </location>
</feature>
<dbReference type="InterPro" id="IPR052099">
    <property type="entry name" value="Regulatory_TF_Diverse"/>
</dbReference>
<dbReference type="Gene3D" id="4.10.280.10">
    <property type="entry name" value="Helix-loop-helix DNA-binding domain"/>
    <property type="match status" value="1"/>
</dbReference>